<gene>
    <name evidence="1" type="ORF">HY01_0127</name>
</gene>
<name>A0A0A0PXF9_9CAUD</name>
<dbReference type="RefSeq" id="YP_009148578.1">
    <property type="nucleotide sequence ID" value="NC_027349.1"/>
</dbReference>
<evidence type="ECO:0000313" key="2">
    <source>
        <dbReference type="Proteomes" id="UP000030727"/>
    </source>
</evidence>
<dbReference type="Proteomes" id="UP000030727">
    <property type="component" value="Segment"/>
</dbReference>
<accession>A0A0A0PXF9</accession>
<reference evidence="1 2" key="1">
    <citation type="submission" date="2013-11" db="EMBL/GenBank/DDBJ databases">
        <title>Complete Genome Sequence of E. coli O157:H7 Bacteriophage HY01.</title>
        <authorList>
            <person name="Lee J.-H."/>
            <person name="Lee H.Y."/>
            <person name="Lee D.H."/>
            <person name="Ryu S."/>
        </authorList>
    </citation>
    <scope>NUCLEOTIDE SEQUENCE [LARGE SCALE GENOMIC DNA]</scope>
</reference>
<organism evidence="1 2">
    <name type="scientific">Escherichia phage HY01</name>
    <dbReference type="NCBI Taxonomy" id="1434323"/>
    <lineage>
        <taxon>Viruses</taxon>
        <taxon>Duplodnaviria</taxon>
        <taxon>Heunggongvirae</taxon>
        <taxon>Uroviricota</taxon>
        <taxon>Caudoviricetes</taxon>
        <taxon>Pantevenvirales</taxon>
        <taxon>Straboviridae</taxon>
        <taxon>Tevenvirinae</taxon>
        <taxon>Tequatrovirus</taxon>
        <taxon>Tequatrovirus hy01</taxon>
    </lineage>
</organism>
<sequence>MKGNVYLVVHDLTFYFNHNDTVISERVINLLYQHADYVYVENEYGHWQFLKNRSFGLDGYEYFERKDLLDKIPLSTQYQNHKSLYKCRPIRNAESAYEVIDLWRKRREQVDALKEY</sequence>
<evidence type="ECO:0000313" key="1">
    <source>
        <dbReference type="EMBL" id="AHK10984.1"/>
    </source>
</evidence>
<protein>
    <submittedName>
        <fullName evidence="1">Uncharacterized protein</fullName>
    </submittedName>
</protein>
<dbReference type="GeneID" id="24722757"/>
<dbReference type="KEGG" id="vg:24722757"/>
<dbReference type="EMBL" id="KF925357">
    <property type="protein sequence ID" value="AHK10984.1"/>
    <property type="molecule type" value="Genomic_DNA"/>
</dbReference>
<proteinExistence type="predicted"/>
<keyword evidence="2" id="KW-1185">Reference proteome</keyword>